<dbReference type="InterPro" id="IPR037401">
    <property type="entry name" value="SnoaL-like"/>
</dbReference>
<dbReference type="InterPro" id="IPR011721">
    <property type="entry name" value="CHP02096"/>
</dbReference>
<dbReference type="Proteomes" id="UP001559025">
    <property type="component" value="Unassembled WGS sequence"/>
</dbReference>
<dbReference type="SUPFAM" id="SSF54427">
    <property type="entry name" value="NTF2-like"/>
    <property type="match status" value="1"/>
</dbReference>
<dbReference type="GO" id="GO:0016853">
    <property type="term" value="F:isomerase activity"/>
    <property type="evidence" value="ECO:0007669"/>
    <property type="project" value="UniProtKB-KW"/>
</dbReference>
<evidence type="ECO:0000313" key="2">
    <source>
        <dbReference type="EMBL" id="MEX4009290.1"/>
    </source>
</evidence>
<reference evidence="2 3" key="1">
    <citation type="submission" date="2024-01" db="EMBL/GenBank/DDBJ databases">
        <title>New evidence supports the origin of RcGTA from prophage.</title>
        <authorList>
            <person name="Xu Y."/>
            <person name="Liu B."/>
            <person name="Chen F."/>
        </authorList>
    </citation>
    <scope>NUCLEOTIDE SEQUENCE [LARGE SCALE GENOMIC DNA]</scope>
    <source>
        <strain evidence="2 3">CBW1107-2</strain>
    </source>
</reference>
<keyword evidence="2" id="KW-0413">Isomerase</keyword>
<gene>
    <name evidence="2" type="ORF">V1479_18410</name>
</gene>
<dbReference type="InterPro" id="IPR032710">
    <property type="entry name" value="NTF2-like_dom_sf"/>
</dbReference>
<dbReference type="Pfam" id="PF12680">
    <property type="entry name" value="SnoaL_2"/>
    <property type="match status" value="1"/>
</dbReference>
<comment type="caution">
    <text evidence="2">The sequence shown here is derived from an EMBL/GenBank/DDBJ whole genome shotgun (WGS) entry which is preliminary data.</text>
</comment>
<protein>
    <submittedName>
        <fullName evidence="2">Ketosteroid isomerase-related protein</fullName>
    </submittedName>
</protein>
<dbReference type="Gene3D" id="3.10.450.50">
    <property type="match status" value="1"/>
</dbReference>
<evidence type="ECO:0000313" key="3">
    <source>
        <dbReference type="Proteomes" id="UP001559025"/>
    </source>
</evidence>
<evidence type="ECO:0000259" key="1">
    <source>
        <dbReference type="Pfam" id="PF12680"/>
    </source>
</evidence>
<proteinExistence type="predicted"/>
<organism evidence="2 3">
    <name type="scientific">Neoaquamicrobium sediminum</name>
    <dbReference type="NCBI Taxonomy" id="1849104"/>
    <lineage>
        <taxon>Bacteria</taxon>
        <taxon>Pseudomonadati</taxon>
        <taxon>Pseudomonadota</taxon>
        <taxon>Alphaproteobacteria</taxon>
        <taxon>Hyphomicrobiales</taxon>
        <taxon>Phyllobacteriaceae</taxon>
        <taxon>Neoaquamicrobium</taxon>
    </lineage>
</organism>
<feature type="domain" description="SnoaL-like" evidence="1">
    <location>
        <begin position="10"/>
        <end position="120"/>
    </location>
</feature>
<dbReference type="RefSeq" id="WP_173192493.1">
    <property type="nucleotide sequence ID" value="NZ_JABETK010000002.1"/>
</dbReference>
<accession>A0ABV3WXP8</accession>
<dbReference type="EMBL" id="JAZHFV010000006">
    <property type="protein sequence ID" value="MEX4009290.1"/>
    <property type="molecule type" value="Genomic_DNA"/>
</dbReference>
<dbReference type="NCBIfam" id="TIGR02096">
    <property type="entry name" value="ketosteroid isomerase-related protein"/>
    <property type="match status" value="1"/>
</dbReference>
<keyword evidence="3" id="KW-1185">Reference proteome</keyword>
<name>A0ABV3WXP8_9HYPH</name>
<sequence>MSEAETRTLIERYVAAFNSGDRDAMLACLSEDVAHDINQGGREIGKEKFRWFLGMMDGHYREELSDVAIMVNQGGGRAAAEFTVRGTYLATAEGLPEANGQTYSLPAGIFFEIDDGLISRVTTYYNLADWTAQVAKD</sequence>